<organism evidence="1 2">
    <name type="scientific">Duganella margarita</name>
    <dbReference type="NCBI Taxonomy" id="2692170"/>
    <lineage>
        <taxon>Bacteria</taxon>
        <taxon>Pseudomonadati</taxon>
        <taxon>Pseudomonadota</taxon>
        <taxon>Betaproteobacteria</taxon>
        <taxon>Burkholderiales</taxon>
        <taxon>Oxalobacteraceae</taxon>
        <taxon>Telluria group</taxon>
        <taxon>Duganella</taxon>
    </lineage>
</organism>
<keyword evidence="2" id="KW-1185">Reference proteome</keyword>
<name>A0ABW9WFJ6_9BURK</name>
<comment type="caution">
    <text evidence="1">The sequence shown here is derived from an EMBL/GenBank/DDBJ whole genome shotgun (WGS) entry which is preliminary data.</text>
</comment>
<reference evidence="1 2" key="1">
    <citation type="submission" date="2019-12" db="EMBL/GenBank/DDBJ databases">
        <title>Novel species isolated from a subtropical stream in China.</title>
        <authorList>
            <person name="Lu H."/>
        </authorList>
    </citation>
    <scope>NUCLEOTIDE SEQUENCE [LARGE SCALE GENOMIC DNA]</scope>
    <source>
        <strain evidence="1 2">FT109W</strain>
    </source>
</reference>
<protein>
    <submittedName>
        <fullName evidence="1">Uncharacterized protein</fullName>
    </submittedName>
</protein>
<dbReference type="RefSeq" id="WP_161044748.1">
    <property type="nucleotide sequence ID" value="NZ_WWCS01000005.1"/>
</dbReference>
<accession>A0ABW9WFJ6</accession>
<evidence type="ECO:0000313" key="2">
    <source>
        <dbReference type="Proteomes" id="UP000466332"/>
    </source>
</evidence>
<dbReference type="Proteomes" id="UP000466332">
    <property type="component" value="Unassembled WGS sequence"/>
</dbReference>
<gene>
    <name evidence="1" type="ORF">GTP55_09805</name>
</gene>
<proteinExistence type="predicted"/>
<evidence type="ECO:0000313" key="1">
    <source>
        <dbReference type="EMBL" id="MYN39666.1"/>
    </source>
</evidence>
<dbReference type="EMBL" id="WWCS01000005">
    <property type="protein sequence ID" value="MYN39666.1"/>
    <property type="molecule type" value="Genomic_DNA"/>
</dbReference>
<sequence length="73" mass="8157">MSTKPTFKTPSFSAQEIKAMIAAAPDHVDDPDCPYDTNHPEAFKAYWADAKTILPGQHAFQKVGRLKLKKAKR</sequence>